<organism evidence="2 3">
    <name type="scientific">Lagenidium giganteum</name>
    <dbReference type="NCBI Taxonomy" id="4803"/>
    <lineage>
        <taxon>Eukaryota</taxon>
        <taxon>Sar</taxon>
        <taxon>Stramenopiles</taxon>
        <taxon>Oomycota</taxon>
        <taxon>Peronosporomycetes</taxon>
        <taxon>Pythiales</taxon>
        <taxon>Pythiaceae</taxon>
    </lineage>
</organism>
<evidence type="ECO:0000313" key="2">
    <source>
        <dbReference type="EMBL" id="DBA03790.1"/>
    </source>
</evidence>
<evidence type="ECO:0000256" key="1">
    <source>
        <dbReference type="SAM" id="MobiDB-lite"/>
    </source>
</evidence>
<keyword evidence="3" id="KW-1185">Reference proteome</keyword>
<reference evidence="2" key="2">
    <citation type="journal article" date="2023" name="Microbiol Resour">
        <title>Decontamination and Annotation of the Draft Genome Sequence of the Oomycete Lagenidium giganteum ARSEF 373.</title>
        <authorList>
            <person name="Morgan W.R."/>
            <person name="Tartar A."/>
        </authorList>
    </citation>
    <scope>NUCLEOTIDE SEQUENCE</scope>
    <source>
        <strain evidence="2">ARSEF 373</strain>
    </source>
</reference>
<comment type="caution">
    <text evidence="2">The sequence shown here is derived from an EMBL/GenBank/DDBJ whole genome shotgun (WGS) entry which is preliminary data.</text>
</comment>
<feature type="region of interest" description="Disordered" evidence="1">
    <location>
        <begin position="42"/>
        <end position="79"/>
    </location>
</feature>
<protein>
    <submittedName>
        <fullName evidence="2">Uncharacterized protein</fullName>
    </submittedName>
</protein>
<dbReference type="EMBL" id="DAKRPA010000015">
    <property type="protein sequence ID" value="DBA03790.1"/>
    <property type="molecule type" value="Genomic_DNA"/>
</dbReference>
<dbReference type="Proteomes" id="UP001146120">
    <property type="component" value="Unassembled WGS sequence"/>
</dbReference>
<dbReference type="AlphaFoldDB" id="A0AAV2ZCS8"/>
<accession>A0AAV2ZCS8</accession>
<gene>
    <name evidence="2" type="ORF">N0F65_005680</name>
</gene>
<sequence length="79" mass="8783">MMAKLNAFWSNGTRATARALWLQHRETVQTTVLVLPPEVEKAAQKGTRKHKTGSLQGQFLSGPKLHTKASKAKSKKQSR</sequence>
<evidence type="ECO:0000313" key="3">
    <source>
        <dbReference type="Proteomes" id="UP001146120"/>
    </source>
</evidence>
<name>A0AAV2ZCS8_9STRA</name>
<feature type="compositionally biased region" description="Basic residues" evidence="1">
    <location>
        <begin position="65"/>
        <end position="79"/>
    </location>
</feature>
<proteinExistence type="predicted"/>
<reference evidence="2" key="1">
    <citation type="submission" date="2022-11" db="EMBL/GenBank/DDBJ databases">
        <authorList>
            <person name="Morgan W.R."/>
            <person name="Tartar A."/>
        </authorList>
    </citation>
    <scope>NUCLEOTIDE SEQUENCE</scope>
    <source>
        <strain evidence="2">ARSEF 373</strain>
    </source>
</reference>